<dbReference type="Proteomes" id="UP000514713">
    <property type="component" value="Chromosome"/>
</dbReference>
<evidence type="ECO:0000313" key="3">
    <source>
        <dbReference type="Proteomes" id="UP000514713"/>
    </source>
</evidence>
<accession>A0A7D7LAD1</accession>
<reference evidence="3" key="1">
    <citation type="submission" date="2020-06" db="EMBL/GenBank/DDBJ databases">
        <title>Nostoc edaphicum CCNP1411 genome.</title>
        <authorList>
            <person name="Fidor A."/>
            <person name="Grabski M."/>
            <person name="Gawor J."/>
            <person name="Gromadka R."/>
            <person name="Wegrzyn G."/>
            <person name="Mazur-Marzec H."/>
        </authorList>
    </citation>
    <scope>NUCLEOTIDE SEQUENCE [LARGE SCALE GENOMIC DNA]</scope>
    <source>
        <strain evidence="3">CCNP1411</strain>
    </source>
</reference>
<sequence length="61" mass="6824">MERSKLIAILTGAISIILAIAYLIVVQLLDYRDMKPAPISQFDQAPAIISVVWQIDKITRV</sequence>
<organism evidence="2 3">
    <name type="scientific">Nostoc edaphicum CCNP1411</name>
    <dbReference type="NCBI Taxonomy" id="1472755"/>
    <lineage>
        <taxon>Bacteria</taxon>
        <taxon>Bacillati</taxon>
        <taxon>Cyanobacteriota</taxon>
        <taxon>Cyanophyceae</taxon>
        <taxon>Nostocales</taxon>
        <taxon>Nostocaceae</taxon>
        <taxon>Nostoc</taxon>
    </lineage>
</organism>
<keyword evidence="1" id="KW-0472">Membrane</keyword>
<dbReference type="EMBL" id="CP054698">
    <property type="protein sequence ID" value="QMS88373.1"/>
    <property type="molecule type" value="Genomic_DNA"/>
</dbReference>
<keyword evidence="1" id="KW-1133">Transmembrane helix</keyword>
<gene>
    <name evidence="2" type="ORF">HUN01_12500</name>
</gene>
<protein>
    <submittedName>
        <fullName evidence="2">Glucose-inhibited division protein A</fullName>
    </submittedName>
</protein>
<dbReference type="RefSeq" id="WP_181931539.1">
    <property type="nucleotide sequence ID" value="NZ_CP054698.1"/>
</dbReference>
<dbReference type="AlphaFoldDB" id="A0A7D7LAD1"/>
<name>A0A7D7LAD1_9NOSO</name>
<keyword evidence="3" id="KW-1185">Reference proteome</keyword>
<dbReference type="KEGG" id="ned:HUN01_12500"/>
<proteinExistence type="predicted"/>
<evidence type="ECO:0000313" key="2">
    <source>
        <dbReference type="EMBL" id="QMS88373.1"/>
    </source>
</evidence>
<keyword evidence="1" id="KW-0812">Transmembrane</keyword>
<evidence type="ECO:0000256" key="1">
    <source>
        <dbReference type="SAM" id="Phobius"/>
    </source>
</evidence>
<feature type="transmembrane region" description="Helical" evidence="1">
    <location>
        <begin position="6"/>
        <end position="25"/>
    </location>
</feature>